<comment type="catalytic activity">
    <reaction evidence="8">
        <text>L-proline + NADP(+) = (S)-1-pyrroline-5-carboxylate + NADPH + 2 H(+)</text>
        <dbReference type="Rhea" id="RHEA:14109"/>
        <dbReference type="ChEBI" id="CHEBI:15378"/>
        <dbReference type="ChEBI" id="CHEBI:17388"/>
        <dbReference type="ChEBI" id="CHEBI:57783"/>
        <dbReference type="ChEBI" id="CHEBI:58349"/>
        <dbReference type="ChEBI" id="CHEBI:60039"/>
        <dbReference type="EC" id="1.5.1.2"/>
    </reaction>
</comment>
<evidence type="ECO:0000256" key="9">
    <source>
        <dbReference type="NCBIfam" id="TIGR00112"/>
    </source>
</evidence>
<dbReference type="FunFam" id="1.10.3730.10:FF:000001">
    <property type="entry name" value="Pyrroline-5-carboxylate reductase"/>
    <property type="match status" value="1"/>
</dbReference>
<dbReference type="InterPro" id="IPR036291">
    <property type="entry name" value="NAD(P)-bd_dom_sf"/>
</dbReference>
<dbReference type="Gene3D" id="3.40.50.720">
    <property type="entry name" value="NAD(P)-binding Rossmann-like Domain"/>
    <property type="match status" value="1"/>
</dbReference>
<comment type="pathway">
    <text evidence="8">Amino-acid biosynthesis; L-proline biosynthesis; L-proline from L-glutamate 5-semialdehyde: step 1/1.</text>
</comment>
<feature type="binding site" evidence="10">
    <location>
        <begin position="10"/>
        <end position="15"/>
    </location>
    <ligand>
        <name>NADP(+)</name>
        <dbReference type="ChEBI" id="CHEBI:58349"/>
    </ligand>
</feature>
<dbReference type="Pfam" id="PF03807">
    <property type="entry name" value="F420_oxidored"/>
    <property type="match status" value="1"/>
</dbReference>
<dbReference type="InterPro" id="IPR029036">
    <property type="entry name" value="P5CR_dimer"/>
</dbReference>
<evidence type="ECO:0000256" key="3">
    <source>
        <dbReference type="ARBA" id="ARBA00022490"/>
    </source>
</evidence>
<dbReference type="InterPro" id="IPR008927">
    <property type="entry name" value="6-PGluconate_DH-like_C_sf"/>
</dbReference>
<evidence type="ECO:0000256" key="2">
    <source>
        <dbReference type="ARBA" id="ARBA00005525"/>
    </source>
</evidence>
<sequence>MLRHKQIGIIGAGNMAEALVRGLLQPAGVVDPDHLAVSDISEERVNCLRKTYGMKTFLDNAAVVKSSEILILAVKPQVVPVVLQEIAEYVDTKKLVVSIAAGVNIAAIQDVLEAVRIVRAMPNIAALVHAAVTALSPGKYATETEVQISREIFSAVGDTVVVEEKLMDAVTGLSGSGPSYVFHIINALADAGVKVGFSRDIAQQLAIQTLYGSAKMARESGKHPMQLRDMVTSPGGTSIAGVHALERGGLTATLIDAVEAATKRSQELGA</sequence>
<dbReference type="Proteomes" id="UP000229740">
    <property type="component" value="Unassembled WGS sequence"/>
</dbReference>
<evidence type="ECO:0000256" key="8">
    <source>
        <dbReference type="HAMAP-Rule" id="MF_01925"/>
    </source>
</evidence>
<evidence type="ECO:0000313" key="14">
    <source>
        <dbReference type="Proteomes" id="UP000229740"/>
    </source>
</evidence>
<feature type="domain" description="Pyrroline-5-carboxylate reductase dimerisation" evidence="12">
    <location>
        <begin position="164"/>
        <end position="268"/>
    </location>
</feature>
<name>A0A2G6EBE4_9BACT</name>
<comment type="function">
    <text evidence="8">Catalyzes the reduction of 1-pyrroline-5-carboxylate (PCA) to L-proline.</text>
</comment>
<comment type="subcellular location">
    <subcellularLocation>
        <location evidence="1 8">Cytoplasm</location>
    </subcellularLocation>
</comment>
<dbReference type="PIRSF" id="PIRSF000193">
    <property type="entry name" value="Pyrrol-5-carb_rd"/>
    <property type="match status" value="1"/>
</dbReference>
<gene>
    <name evidence="8 13" type="primary">proC</name>
    <name evidence="13" type="ORF">CSB45_01200</name>
</gene>
<evidence type="ECO:0000256" key="1">
    <source>
        <dbReference type="ARBA" id="ARBA00004496"/>
    </source>
</evidence>
<dbReference type="AlphaFoldDB" id="A0A2G6EBE4"/>
<evidence type="ECO:0000256" key="10">
    <source>
        <dbReference type="PIRSR" id="PIRSR000193-1"/>
    </source>
</evidence>
<dbReference type="SUPFAM" id="SSF51735">
    <property type="entry name" value="NAD(P)-binding Rossmann-fold domains"/>
    <property type="match status" value="1"/>
</dbReference>
<dbReference type="PANTHER" id="PTHR11645">
    <property type="entry name" value="PYRROLINE-5-CARBOXYLATE REDUCTASE"/>
    <property type="match status" value="1"/>
</dbReference>
<evidence type="ECO:0000256" key="5">
    <source>
        <dbReference type="ARBA" id="ARBA00022650"/>
    </source>
</evidence>
<dbReference type="InterPro" id="IPR000304">
    <property type="entry name" value="Pyrroline-COOH_reductase"/>
</dbReference>
<evidence type="ECO:0000256" key="7">
    <source>
        <dbReference type="ARBA" id="ARBA00023002"/>
    </source>
</evidence>
<dbReference type="SUPFAM" id="SSF48179">
    <property type="entry name" value="6-phosphogluconate dehydrogenase C-terminal domain-like"/>
    <property type="match status" value="1"/>
</dbReference>
<comment type="caution">
    <text evidence="13">The sequence shown here is derived from an EMBL/GenBank/DDBJ whole genome shotgun (WGS) entry which is preliminary data.</text>
</comment>
<dbReference type="NCBIfam" id="TIGR00112">
    <property type="entry name" value="proC"/>
    <property type="match status" value="1"/>
</dbReference>
<keyword evidence="3 8" id="KW-0963">Cytoplasm</keyword>
<organism evidence="13 14">
    <name type="scientific">candidate division KSB3 bacterium</name>
    <dbReference type="NCBI Taxonomy" id="2044937"/>
    <lineage>
        <taxon>Bacteria</taxon>
        <taxon>candidate division KSB3</taxon>
    </lineage>
</organism>
<keyword evidence="5 8" id="KW-0641">Proline biosynthesis</keyword>
<feature type="binding site" evidence="10">
    <location>
        <position position="60"/>
    </location>
    <ligand>
        <name>NADPH</name>
        <dbReference type="ChEBI" id="CHEBI:57783"/>
    </ligand>
</feature>
<evidence type="ECO:0000259" key="12">
    <source>
        <dbReference type="Pfam" id="PF14748"/>
    </source>
</evidence>
<reference evidence="13 14" key="1">
    <citation type="submission" date="2017-10" db="EMBL/GenBank/DDBJ databases">
        <title>Novel microbial diversity and functional potential in the marine mammal oral microbiome.</title>
        <authorList>
            <person name="Dudek N.K."/>
            <person name="Sun C.L."/>
            <person name="Burstein D."/>
            <person name="Kantor R.S."/>
            <person name="Aliaga Goltsman D.S."/>
            <person name="Bik E.M."/>
            <person name="Thomas B.C."/>
            <person name="Banfield J.F."/>
            <person name="Relman D.A."/>
        </authorList>
    </citation>
    <scope>NUCLEOTIDE SEQUENCE [LARGE SCALE GENOMIC DNA]</scope>
    <source>
        <strain evidence="13">DOLZORAL124_49_17</strain>
    </source>
</reference>
<dbReference type="InterPro" id="IPR028939">
    <property type="entry name" value="P5C_Rdtase_cat_N"/>
</dbReference>
<proteinExistence type="inferred from homology"/>
<dbReference type="Gene3D" id="1.10.3730.10">
    <property type="entry name" value="ProC C-terminal domain-like"/>
    <property type="match status" value="1"/>
</dbReference>
<comment type="catalytic activity">
    <reaction evidence="8">
        <text>L-proline + NAD(+) = (S)-1-pyrroline-5-carboxylate + NADH + 2 H(+)</text>
        <dbReference type="Rhea" id="RHEA:14105"/>
        <dbReference type="ChEBI" id="CHEBI:15378"/>
        <dbReference type="ChEBI" id="CHEBI:17388"/>
        <dbReference type="ChEBI" id="CHEBI:57540"/>
        <dbReference type="ChEBI" id="CHEBI:57945"/>
        <dbReference type="ChEBI" id="CHEBI:60039"/>
        <dbReference type="EC" id="1.5.1.2"/>
    </reaction>
</comment>
<feature type="binding site" evidence="10">
    <location>
        <begin position="73"/>
        <end position="76"/>
    </location>
    <ligand>
        <name>NADP(+)</name>
        <dbReference type="ChEBI" id="CHEBI:58349"/>
    </ligand>
</feature>
<protein>
    <recommendedName>
        <fullName evidence="8 9">Pyrroline-5-carboxylate reductase</fullName>
        <shortName evidence="8">P5C reductase</shortName>
        <shortName evidence="8">P5CR</shortName>
        <ecNumber evidence="8 9">1.5.1.2</ecNumber>
    </recommendedName>
    <alternativeName>
        <fullName evidence="8">PCA reductase</fullName>
    </alternativeName>
</protein>
<evidence type="ECO:0000259" key="11">
    <source>
        <dbReference type="Pfam" id="PF03807"/>
    </source>
</evidence>
<dbReference type="GO" id="GO:0004735">
    <property type="term" value="F:pyrroline-5-carboxylate reductase activity"/>
    <property type="evidence" value="ECO:0007669"/>
    <property type="project" value="UniProtKB-UniRule"/>
</dbReference>
<evidence type="ECO:0000256" key="4">
    <source>
        <dbReference type="ARBA" id="ARBA00022605"/>
    </source>
</evidence>
<dbReference type="GO" id="GO:0055129">
    <property type="term" value="P:L-proline biosynthetic process"/>
    <property type="evidence" value="ECO:0007669"/>
    <property type="project" value="UniProtKB-UniRule"/>
</dbReference>
<keyword evidence="7 8" id="KW-0560">Oxidoreductase</keyword>
<comment type="similarity">
    <text evidence="2 8">Belongs to the pyrroline-5-carboxylate reductase family.</text>
</comment>
<dbReference type="EMBL" id="PDPS01000020">
    <property type="protein sequence ID" value="PID59172.1"/>
    <property type="molecule type" value="Genomic_DNA"/>
</dbReference>
<feature type="domain" description="Pyrroline-5-carboxylate reductase catalytic N-terminal" evidence="11">
    <location>
        <begin position="6"/>
        <end position="102"/>
    </location>
</feature>
<dbReference type="EC" id="1.5.1.2" evidence="8 9"/>
<keyword evidence="4 8" id="KW-0028">Amino-acid biosynthesis</keyword>
<dbReference type="PANTHER" id="PTHR11645:SF0">
    <property type="entry name" value="PYRROLINE-5-CARBOXYLATE REDUCTASE 3"/>
    <property type="match status" value="1"/>
</dbReference>
<evidence type="ECO:0000256" key="6">
    <source>
        <dbReference type="ARBA" id="ARBA00022857"/>
    </source>
</evidence>
<feature type="binding site" evidence="10">
    <location>
        <position position="38"/>
    </location>
    <ligand>
        <name>NADP(+)</name>
        <dbReference type="ChEBI" id="CHEBI:58349"/>
    </ligand>
</feature>
<dbReference type="FunFam" id="3.40.50.720:FF:000190">
    <property type="entry name" value="Pyrroline-5-carboxylate reductase"/>
    <property type="match status" value="1"/>
</dbReference>
<accession>A0A2G6EBE4</accession>
<dbReference type="Pfam" id="PF14748">
    <property type="entry name" value="P5CR_dimer"/>
    <property type="match status" value="1"/>
</dbReference>
<dbReference type="HAMAP" id="MF_01925">
    <property type="entry name" value="P5C_reductase"/>
    <property type="match status" value="1"/>
</dbReference>
<dbReference type="GO" id="GO:0005737">
    <property type="term" value="C:cytoplasm"/>
    <property type="evidence" value="ECO:0007669"/>
    <property type="project" value="UniProtKB-SubCell"/>
</dbReference>
<evidence type="ECO:0000313" key="13">
    <source>
        <dbReference type="EMBL" id="PID59172.1"/>
    </source>
</evidence>
<keyword evidence="6 8" id="KW-0521">NADP</keyword>
<dbReference type="UniPathway" id="UPA00098">
    <property type="reaction ID" value="UER00361"/>
</dbReference>